<dbReference type="Proteomes" id="UP000265180">
    <property type="component" value="Chromosome 7"/>
</dbReference>
<name>A0A3P9KY02_ORYLA</name>
<dbReference type="InterPro" id="IPR036645">
    <property type="entry name" value="Elafin-like_sf"/>
</dbReference>
<dbReference type="GO" id="GO:0030414">
    <property type="term" value="F:peptidase inhibitor activity"/>
    <property type="evidence" value="ECO:0007669"/>
    <property type="project" value="InterPro"/>
</dbReference>
<dbReference type="PRINTS" id="PR00003">
    <property type="entry name" value="4DISULPHCORE"/>
</dbReference>
<dbReference type="Ensembl" id="ENSORLT00020032600.1">
    <property type="protein sequence ID" value="ENSORLP00020013360.1"/>
    <property type="gene ID" value="ENSORLG00020014326.1"/>
</dbReference>
<proteinExistence type="predicted"/>
<feature type="domain" description="WAP" evidence="1">
    <location>
        <begin position="127"/>
        <end position="172"/>
    </location>
</feature>
<dbReference type="Gene3D" id="4.10.75.10">
    <property type="entry name" value="Elafin-like"/>
    <property type="match status" value="3"/>
</dbReference>
<dbReference type="AlphaFoldDB" id="A0A3P9KY02"/>
<dbReference type="InterPro" id="IPR050514">
    <property type="entry name" value="WAP_four-disulfide_core"/>
</dbReference>
<feature type="domain" description="WAP" evidence="1">
    <location>
        <begin position="37"/>
        <end position="82"/>
    </location>
</feature>
<dbReference type="SMART" id="SM00217">
    <property type="entry name" value="WAP"/>
    <property type="match status" value="3"/>
</dbReference>
<reference key="1">
    <citation type="journal article" date="2007" name="Nature">
        <title>The medaka draft genome and insights into vertebrate genome evolution.</title>
        <authorList>
            <person name="Kasahara M."/>
            <person name="Naruse K."/>
            <person name="Sasaki S."/>
            <person name="Nakatani Y."/>
            <person name="Qu W."/>
            <person name="Ahsan B."/>
            <person name="Yamada T."/>
            <person name="Nagayasu Y."/>
            <person name="Doi K."/>
            <person name="Kasai Y."/>
            <person name="Jindo T."/>
            <person name="Kobayashi D."/>
            <person name="Shimada A."/>
            <person name="Toyoda A."/>
            <person name="Kuroki Y."/>
            <person name="Fujiyama A."/>
            <person name="Sasaki T."/>
            <person name="Shimizu A."/>
            <person name="Asakawa S."/>
            <person name="Shimizu N."/>
            <person name="Hashimoto S."/>
            <person name="Yang J."/>
            <person name="Lee Y."/>
            <person name="Matsushima K."/>
            <person name="Sugano S."/>
            <person name="Sakaizumi M."/>
            <person name="Narita T."/>
            <person name="Ohishi K."/>
            <person name="Haga S."/>
            <person name="Ohta F."/>
            <person name="Nomoto H."/>
            <person name="Nogata K."/>
            <person name="Morishita T."/>
            <person name="Endo T."/>
            <person name="Shin-I T."/>
            <person name="Takeda H."/>
            <person name="Morishita S."/>
            <person name="Kohara Y."/>
        </authorList>
    </citation>
    <scope>NUCLEOTIDE SEQUENCE [LARGE SCALE GENOMIC DNA]</scope>
    <source>
        <strain>Hd-rR</strain>
    </source>
</reference>
<reference evidence="2" key="4">
    <citation type="submission" date="2025-09" db="UniProtKB">
        <authorList>
            <consortium name="Ensembl"/>
        </authorList>
    </citation>
    <scope>IDENTIFICATION</scope>
    <source>
        <strain evidence="2">HNI</strain>
    </source>
</reference>
<dbReference type="PANTHER" id="PTHR19441:SF95">
    <property type="entry name" value="PERLWAPIN ISOFORM X1"/>
    <property type="match status" value="1"/>
</dbReference>
<dbReference type="InterPro" id="IPR008197">
    <property type="entry name" value="WAP_dom"/>
</dbReference>
<protein>
    <submittedName>
        <fullName evidence="2">WAP four-disulfide core domain 2</fullName>
    </submittedName>
</protein>
<evidence type="ECO:0000259" key="1">
    <source>
        <dbReference type="PROSITE" id="PS51390"/>
    </source>
</evidence>
<reference evidence="2 3" key="2">
    <citation type="submission" date="2017-04" db="EMBL/GenBank/DDBJ databases">
        <title>CpG methylation of centromeres and impact of large insertions on vertebrate speciation.</title>
        <authorList>
            <person name="Ichikawa K."/>
            <person name="Yoshimura J."/>
            <person name="Morishita S."/>
        </authorList>
    </citation>
    <scope>NUCLEOTIDE SEQUENCE</scope>
    <source>
        <strain evidence="2 3">HNI</strain>
    </source>
</reference>
<evidence type="ECO:0000313" key="2">
    <source>
        <dbReference type="Ensembl" id="ENSORLP00020013360.1"/>
    </source>
</evidence>
<evidence type="ECO:0000313" key="3">
    <source>
        <dbReference type="Proteomes" id="UP000265180"/>
    </source>
</evidence>
<dbReference type="PANTHER" id="PTHR19441">
    <property type="entry name" value="WHEY ACDIC PROTEIN WAP"/>
    <property type="match status" value="1"/>
</dbReference>
<dbReference type="Pfam" id="PF00095">
    <property type="entry name" value="WAP"/>
    <property type="match status" value="3"/>
</dbReference>
<reference evidence="2" key="3">
    <citation type="submission" date="2025-08" db="UniProtKB">
        <authorList>
            <consortium name="Ensembl"/>
        </authorList>
    </citation>
    <scope>IDENTIFICATION</scope>
    <source>
        <strain evidence="2">HNI</strain>
    </source>
</reference>
<accession>A0A3P9KY02</accession>
<organism evidence="2 3">
    <name type="scientific">Oryzias latipes</name>
    <name type="common">Japanese rice fish</name>
    <name type="synonym">Japanese killifish</name>
    <dbReference type="NCBI Taxonomy" id="8090"/>
    <lineage>
        <taxon>Eukaryota</taxon>
        <taxon>Metazoa</taxon>
        <taxon>Chordata</taxon>
        <taxon>Craniata</taxon>
        <taxon>Vertebrata</taxon>
        <taxon>Euteleostomi</taxon>
        <taxon>Actinopterygii</taxon>
        <taxon>Neopterygii</taxon>
        <taxon>Teleostei</taxon>
        <taxon>Neoteleostei</taxon>
        <taxon>Acanthomorphata</taxon>
        <taxon>Ovalentaria</taxon>
        <taxon>Atherinomorphae</taxon>
        <taxon>Beloniformes</taxon>
        <taxon>Adrianichthyidae</taxon>
        <taxon>Oryziinae</taxon>
        <taxon>Oryzias</taxon>
    </lineage>
</organism>
<dbReference type="GO" id="GO:0005576">
    <property type="term" value="C:extracellular region"/>
    <property type="evidence" value="ECO:0007669"/>
    <property type="project" value="InterPro"/>
</dbReference>
<dbReference type="PROSITE" id="PS51390">
    <property type="entry name" value="WAP"/>
    <property type="match status" value="2"/>
</dbReference>
<dbReference type="SUPFAM" id="SSF57256">
    <property type="entry name" value="Elafin-like"/>
    <property type="match status" value="3"/>
</dbReference>
<sequence length="174" mass="18976">PVHVWVFCRNSSFLPQSKKTIHEDVCSILFVCFLSLRGPKLGHCPSYFVGPGSEGSCKWDRDCPNDYKCCVFRNKATCVPPIVVEQVCPDTTGMIGICVELCGLHGYCPNGELCCSNGCGHVCTTPITVKPGDCPDPRFTRQCGTRCSHDGQCPGEMKCCQTSCGQVFSEFCSL</sequence>